<evidence type="ECO:0000256" key="3">
    <source>
        <dbReference type="ARBA" id="ARBA00022679"/>
    </source>
</evidence>
<keyword evidence="9" id="KW-1185">Reference proteome</keyword>
<dbReference type="PANTHER" id="PTHR10434">
    <property type="entry name" value="1-ACYL-SN-GLYCEROL-3-PHOSPHATE ACYLTRANSFERASE"/>
    <property type="match status" value="1"/>
</dbReference>
<dbReference type="Proteomes" id="UP000023795">
    <property type="component" value="Unassembled WGS sequence"/>
</dbReference>
<keyword evidence="5 8" id="KW-0012">Acyltransferase</keyword>
<dbReference type="CDD" id="cd07989">
    <property type="entry name" value="LPLAT_AGPAT-like"/>
    <property type="match status" value="1"/>
</dbReference>
<dbReference type="RefSeq" id="WP_009501610.1">
    <property type="nucleotide sequence ID" value="NZ_ANIN01000002.1"/>
</dbReference>
<evidence type="ECO:0000259" key="7">
    <source>
        <dbReference type="SMART" id="SM00563"/>
    </source>
</evidence>
<dbReference type="InterPro" id="IPR002123">
    <property type="entry name" value="Plipid/glycerol_acylTrfase"/>
</dbReference>
<evidence type="ECO:0000313" key="9">
    <source>
        <dbReference type="Proteomes" id="UP000023795"/>
    </source>
</evidence>
<dbReference type="STRING" id="1230338.MOMA_06041"/>
<comment type="caution">
    <text evidence="8">The sequence shown here is derived from an EMBL/GenBank/DDBJ whole genome shotgun (WGS) entry which is preliminary data.</text>
</comment>
<dbReference type="eggNOG" id="COG0204">
    <property type="taxonomic scope" value="Bacteria"/>
</dbReference>
<gene>
    <name evidence="8" type="ORF">MOMA_06041</name>
</gene>
<dbReference type="PATRIC" id="fig|1230338.3.peg.1287"/>
<keyword evidence="3 8" id="KW-0808">Transferase</keyword>
<sequence length="305" mass="33783">MPMQTKKKLKPNNVNNANINNSNTDYKSTMTNLVFGTAKQLIKPKNYTPSAIKTQLSRSKRVAYALVSLAKVSKTAYEIDQKSNVTNQEIIAAIQKFCLEFCQSIRLDVVAIKPIPQDHALWTSNHISWLDIPVVGSIIPTFFLSKAEIAQWPLIGWLARTGNTLFIQRGSGDTGSVGEQMAKFLQAGSPVVFFPEATTTNGRSIKKIHGKLLQSAIDTKVNIQPIVIAYVNDKGKLDDSIPYFGDMSFLQSIKRVLDNHPAKAYVLPLDPISPIGKSRDELTYALQQAMTDGLAKLHKQVLIQD</sequence>
<feature type="compositionally biased region" description="Basic residues" evidence="6">
    <location>
        <begin position="1"/>
        <end position="10"/>
    </location>
</feature>
<proteinExistence type="predicted"/>
<dbReference type="Pfam" id="PF01553">
    <property type="entry name" value="Acyltransferase"/>
    <property type="match status" value="1"/>
</dbReference>
<accession>L2F6N9</accession>
<evidence type="ECO:0000256" key="4">
    <source>
        <dbReference type="ARBA" id="ARBA00023098"/>
    </source>
</evidence>
<feature type="region of interest" description="Disordered" evidence="6">
    <location>
        <begin position="1"/>
        <end position="23"/>
    </location>
</feature>
<dbReference type="PANTHER" id="PTHR10434:SF64">
    <property type="entry name" value="1-ACYL-SN-GLYCEROL-3-PHOSPHATE ACYLTRANSFERASE-RELATED"/>
    <property type="match status" value="1"/>
</dbReference>
<reference evidence="8 9" key="1">
    <citation type="journal article" date="2013" name="Genome Announc.">
        <title>Genome Sequence of Moraxella macacae 0408225, a Novel Bacterial Species Isolated from a Cynomolgus Macaque with Epistaxis.</title>
        <authorList>
            <person name="Ladner J.T."/>
            <person name="Whitehouse C.A."/>
            <person name="Koroleva G.I."/>
            <person name="Palacios G.F."/>
        </authorList>
    </citation>
    <scope>NUCLEOTIDE SEQUENCE [LARGE SCALE GENOMIC DNA]</scope>
    <source>
        <strain evidence="8 9">0408225</strain>
    </source>
</reference>
<dbReference type="GO" id="GO:0003841">
    <property type="term" value="F:1-acylglycerol-3-phosphate O-acyltransferase activity"/>
    <property type="evidence" value="ECO:0007669"/>
    <property type="project" value="TreeGrafter"/>
</dbReference>
<name>L2F6N9_9GAMM</name>
<dbReference type="AlphaFoldDB" id="L2F6N9"/>
<dbReference type="SMART" id="SM00563">
    <property type="entry name" value="PlsC"/>
    <property type="match status" value="1"/>
</dbReference>
<evidence type="ECO:0000256" key="6">
    <source>
        <dbReference type="SAM" id="MobiDB-lite"/>
    </source>
</evidence>
<evidence type="ECO:0000256" key="2">
    <source>
        <dbReference type="ARBA" id="ARBA00022516"/>
    </source>
</evidence>
<comment type="pathway">
    <text evidence="1">Lipid metabolism.</text>
</comment>
<dbReference type="SUPFAM" id="SSF69593">
    <property type="entry name" value="Glycerol-3-phosphate (1)-acyltransferase"/>
    <property type="match status" value="1"/>
</dbReference>
<protein>
    <submittedName>
        <fullName evidence="8">Lyso-ornithine lipid acyltransferase</fullName>
    </submittedName>
</protein>
<dbReference type="EMBL" id="ANIN01000002">
    <property type="protein sequence ID" value="ELA08098.1"/>
    <property type="molecule type" value="Genomic_DNA"/>
</dbReference>
<feature type="compositionally biased region" description="Low complexity" evidence="6">
    <location>
        <begin position="11"/>
        <end position="23"/>
    </location>
</feature>
<dbReference type="GO" id="GO:0006654">
    <property type="term" value="P:phosphatidic acid biosynthetic process"/>
    <property type="evidence" value="ECO:0007669"/>
    <property type="project" value="TreeGrafter"/>
</dbReference>
<keyword evidence="2" id="KW-0444">Lipid biosynthesis</keyword>
<keyword evidence="4" id="KW-0443">Lipid metabolism</keyword>
<evidence type="ECO:0000256" key="5">
    <source>
        <dbReference type="ARBA" id="ARBA00023315"/>
    </source>
</evidence>
<organism evidence="8 9">
    <name type="scientific">Moraxella macacae 0408225</name>
    <dbReference type="NCBI Taxonomy" id="1230338"/>
    <lineage>
        <taxon>Bacteria</taxon>
        <taxon>Pseudomonadati</taxon>
        <taxon>Pseudomonadota</taxon>
        <taxon>Gammaproteobacteria</taxon>
        <taxon>Moraxellales</taxon>
        <taxon>Moraxellaceae</taxon>
        <taxon>Moraxella</taxon>
    </lineage>
</organism>
<evidence type="ECO:0000256" key="1">
    <source>
        <dbReference type="ARBA" id="ARBA00005189"/>
    </source>
</evidence>
<feature type="domain" description="Phospholipid/glycerol acyltransferase" evidence="7">
    <location>
        <begin position="120"/>
        <end position="231"/>
    </location>
</feature>
<evidence type="ECO:0000313" key="8">
    <source>
        <dbReference type="EMBL" id="ELA08098.1"/>
    </source>
</evidence>